<evidence type="ECO:0000313" key="4">
    <source>
        <dbReference type="Proteomes" id="UP000076722"/>
    </source>
</evidence>
<dbReference type="InterPro" id="IPR040521">
    <property type="entry name" value="KDZ"/>
</dbReference>
<protein>
    <recommendedName>
        <fullName evidence="5">CxC1-like cysteine cluster associated with KDZ transposases domain-containing protein</fullName>
    </recommendedName>
</protein>
<dbReference type="OrthoDB" id="2505969at2759"/>
<keyword evidence="1" id="KW-0175">Coiled coil</keyword>
<feature type="compositionally biased region" description="Basic and acidic residues" evidence="2">
    <location>
        <begin position="193"/>
        <end position="203"/>
    </location>
</feature>
<reference evidence="3 4" key="1">
    <citation type="journal article" date="2016" name="Mol. Biol. Evol.">
        <title>Comparative Genomics of Early-Diverging Mushroom-Forming Fungi Provides Insights into the Origins of Lignocellulose Decay Capabilities.</title>
        <authorList>
            <person name="Nagy L.G."/>
            <person name="Riley R."/>
            <person name="Tritt A."/>
            <person name="Adam C."/>
            <person name="Daum C."/>
            <person name="Floudas D."/>
            <person name="Sun H."/>
            <person name="Yadav J.S."/>
            <person name="Pangilinan J."/>
            <person name="Larsson K.H."/>
            <person name="Matsuura K."/>
            <person name="Barry K."/>
            <person name="Labutti K."/>
            <person name="Kuo R."/>
            <person name="Ohm R.A."/>
            <person name="Bhattacharya S.S."/>
            <person name="Shirouzu T."/>
            <person name="Yoshinaga Y."/>
            <person name="Martin F.M."/>
            <person name="Grigoriev I.V."/>
            <person name="Hibbett D.S."/>
        </authorList>
    </citation>
    <scope>NUCLEOTIDE SEQUENCE [LARGE SCALE GENOMIC DNA]</scope>
    <source>
        <strain evidence="3 4">HHB9708</strain>
    </source>
</reference>
<sequence length="746" mass="84565">MARYGFMATSPDNPAYGISFRVLQYFVALTNRCPQLSIQAFVKTLCYMNCTAFRPSYRNQFSVAIDTYLELQRRIEQRMQSALGRTDKYWNIRHACIPCSYVLRDEPELTFGTEIAIDGNNSLARMKRLAKEPNEAGERESIERTDSRQIYDPIYLDRETVDVFEDDLKSKAKGKGKEPTKEPVVGNPSPCPDRWKNLADDSKKKGKGGFSETGLFLASCRHEAALAFCDMVESGEKFKYPFAVLNELLDLLPGPILIGYDIGCGVSQSAHDSRILGPRLMNALTRFVVGLFHGGGHARSCGIDWSPLYVKGAGLENFEGCEHVFSQSNAVARCTRLASRFHRQQLIYRYFRNWNEERYIESSQFILRRYKDAIAILNTHPSLLADAMAHAQITDTAQFDIWLKEESDYLNRDDDDDLAVDLRVTYFRTLLKSTSGGKFKKTKKKSADEAAVLEIGNAWVKGQDAFLTLQGAAEELEEKLEISERWKPGSKEWKEGAALHREEEFLEALDRLESLVVSRIFELARQGQAGTGYKLRQHISKALTTRQQAIKTALEQYNSLASDFVPPRPTFDAQEIMECAYIGEFDILRLSRRGILKKPWTKPSVREASRLHYKLERAREEVKRLNIEYRRLKTYIVEEEAFLADLELLTDSNPELAYQLLQHIKRFGAANTIHSDRLLDIEALDGFSGDVTIGVRTGMGNRETADASSRMSPVRAGDEDEPEEDASGDELEADGVDVIVQEIVYG</sequence>
<dbReference type="PANTHER" id="PTHR33096:SF1">
    <property type="entry name" value="CXC1-LIKE CYSTEINE CLUSTER ASSOCIATED WITH KDZ TRANSPOSASES DOMAIN-CONTAINING PROTEIN"/>
    <property type="match status" value="1"/>
</dbReference>
<evidence type="ECO:0000313" key="3">
    <source>
        <dbReference type="EMBL" id="KZS94709.1"/>
    </source>
</evidence>
<name>A0A164W3L3_9AGAM</name>
<feature type="compositionally biased region" description="Acidic residues" evidence="2">
    <location>
        <begin position="718"/>
        <end position="735"/>
    </location>
</feature>
<feature type="coiled-coil region" evidence="1">
    <location>
        <begin position="608"/>
        <end position="635"/>
    </location>
</feature>
<dbReference type="STRING" id="1314777.A0A164W3L3"/>
<proteinExistence type="predicted"/>
<feature type="region of interest" description="Disordered" evidence="2">
    <location>
        <begin position="170"/>
        <end position="207"/>
    </location>
</feature>
<evidence type="ECO:0000256" key="2">
    <source>
        <dbReference type="SAM" id="MobiDB-lite"/>
    </source>
</evidence>
<dbReference type="PANTHER" id="PTHR33096">
    <property type="entry name" value="CXC2 DOMAIN-CONTAINING PROTEIN"/>
    <property type="match status" value="1"/>
</dbReference>
<dbReference type="EMBL" id="KV419403">
    <property type="protein sequence ID" value="KZS94709.1"/>
    <property type="molecule type" value="Genomic_DNA"/>
</dbReference>
<dbReference type="AlphaFoldDB" id="A0A164W3L3"/>
<feature type="compositionally biased region" description="Basic and acidic residues" evidence="2">
    <location>
        <begin position="170"/>
        <end position="181"/>
    </location>
</feature>
<dbReference type="Proteomes" id="UP000076722">
    <property type="component" value="Unassembled WGS sequence"/>
</dbReference>
<accession>A0A164W3L3</accession>
<evidence type="ECO:0000256" key="1">
    <source>
        <dbReference type="SAM" id="Coils"/>
    </source>
</evidence>
<gene>
    <name evidence="3" type="ORF">SISNIDRAFT_409261</name>
</gene>
<dbReference type="Pfam" id="PF18758">
    <property type="entry name" value="KDZ"/>
    <property type="match status" value="1"/>
</dbReference>
<feature type="region of interest" description="Disordered" evidence="2">
    <location>
        <begin position="698"/>
        <end position="735"/>
    </location>
</feature>
<organism evidence="3 4">
    <name type="scientific">Sistotremastrum niveocremeum HHB9708</name>
    <dbReference type="NCBI Taxonomy" id="1314777"/>
    <lineage>
        <taxon>Eukaryota</taxon>
        <taxon>Fungi</taxon>
        <taxon>Dikarya</taxon>
        <taxon>Basidiomycota</taxon>
        <taxon>Agaricomycotina</taxon>
        <taxon>Agaricomycetes</taxon>
        <taxon>Sistotremastrales</taxon>
        <taxon>Sistotremastraceae</taxon>
        <taxon>Sertulicium</taxon>
        <taxon>Sertulicium niveocremeum</taxon>
    </lineage>
</organism>
<keyword evidence="4" id="KW-1185">Reference proteome</keyword>
<evidence type="ECO:0008006" key="5">
    <source>
        <dbReference type="Google" id="ProtNLM"/>
    </source>
</evidence>